<evidence type="ECO:0000256" key="4">
    <source>
        <dbReference type="SAM" id="MobiDB-lite"/>
    </source>
</evidence>
<reference evidence="6 8" key="1">
    <citation type="submission" date="2020-01" db="EMBL/GenBank/DDBJ databases">
        <authorList>
            <consortium name="DOE Joint Genome Institute"/>
            <person name="Haridas S."/>
            <person name="Albert R."/>
            <person name="Binder M."/>
            <person name="Bloem J."/>
            <person name="Labutti K."/>
            <person name="Salamov A."/>
            <person name="Andreopoulos B."/>
            <person name="Baker S.E."/>
            <person name="Barry K."/>
            <person name="Bills G."/>
            <person name="Bluhm B.H."/>
            <person name="Cannon C."/>
            <person name="Castanera R."/>
            <person name="Culley D.E."/>
            <person name="Daum C."/>
            <person name="Ezra D."/>
            <person name="Gonzalez J.B."/>
            <person name="Henrissat B."/>
            <person name="Kuo A."/>
            <person name="Liang C."/>
            <person name="Lipzen A."/>
            <person name="Lutzoni F."/>
            <person name="Magnuson J."/>
            <person name="Mondo S."/>
            <person name="Nolan M."/>
            <person name="Ohm R."/>
            <person name="Pangilinan J."/>
            <person name="Park H.-J."/>
            <person name="Ramirez L."/>
            <person name="Alfaro M."/>
            <person name="Sun H."/>
            <person name="Tritt A."/>
            <person name="Yoshinaga Y."/>
            <person name="Zwiers L.-H."/>
            <person name="Turgeon B.G."/>
            <person name="Goodwin S.B."/>
            <person name="Spatafora J.W."/>
            <person name="Crous P.W."/>
            <person name="Grigoriev I.V."/>
        </authorList>
    </citation>
    <scope>NUCLEOTIDE SEQUENCE</scope>
    <source>
        <strain evidence="6 8">CBS 781.70</strain>
    </source>
</reference>
<dbReference type="SUPFAM" id="SSF110857">
    <property type="entry name" value="Gamma-glutamyl cyclotransferase-like"/>
    <property type="match status" value="1"/>
</dbReference>
<comment type="similarity">
    <text evidence="1">Belongs to the gamma-glutamylcyclotransferase family.</text>
</comment>
<reference evidence="8" key="3">
    <citation type="submission" date="2025-04" db="UniProtKB">
        <authorList>
            <consortium name="RefSeq"/>
        </authorList>
    </citation>
    <scope>IDENTIFICATION</scope>
    <source>
        <strain evidence="8">CBS 781.70</strain>
    </source>
</reference>
<dbReference type="Pfam" id="PF06094">
    <property type="entry name" value="GGACT"/>
    <property type="match status" value="1"/>
</dbReference>
<dbReference type="Gene3D" id="3.10.490.10">
    <property type="entry name" value="Gamma-glutamyl cyclotransferase-like"/>
    <property type="match status" value="1"/>
</dbReference>
<evidence type="ECO:0000313" key="8">
    <source>
        <dbReference type="RefSeq" id="XP_033533982.1"/>
    </source>
</evidence>
<organism evidence="6">
    <name type="scientific">Eremomyces bilateralis CBS 781.70</name>
    <dbReference type="NCBI Taxonomy" id="1392243"/>
    <lineage>
        <taxon>Eukaryota</taxon>
        <taxon>Fungi</taxon>
        <taxon>Dikarya</taxon>
        <taxon>Ascomycota</taxon>
        <taxon>Pezizomycotina</taxon>
        <taxon>Dothideomycetes</taxon>
        <taxon>Dothideomycetes incertae sedis</taxon>
        <taxon>Eremomycetales</taxon>
        <taxon>Eremomycetaceae</taxon>
        <taxon>Eremomyces</taxon>
    </lineage>
</organism>
<reference evidence="8" key="2">
    <citation type="submission" date="2020-04" db="EMBL/GenBank/DDBJ databases">
        <authorList>
            <consortium name="NCBI Genome Project"/>
        </authorList>
    </citation>
    <scope>NUCLEOTIDE SEQUENCE</scope>
    <source>
        <strain evidence="8">CBS 781.70</strain>
    </source>
</reference>
<dbReference type="Proteomes" id="UP000504638">
    <property type="component" value="Unplaced"/>
</dbReference>
<evidence type="ECO:0000313" key="6">
    <source>
        <dbReference type="EMBL" id="KAF1812351.1"/>
    </source>
</evidence>
<dbReference type="InterPro" id="IPR036568">
    <property type="entry name" value="GGCT-like_sf"/>
</dbReference>
<dbReference type="EMBL" id="ML975158">
    <property type="protein sequence ID" value="KAF1812351.1"/>
    <property type="molecule type" value="Genomic_DNA"/>
</dbReference>
<sequence length="223" mass="24580">MAPAVLHRVLHGTTTPSPSQHSRLTISPALLPGFNRHKVRNADYPCIIPFAVERAHLGADSLAFVEREVRGTVVRGLTARDVELLDIFEGEEYERRMVSVRLLGGEDAGVVEELVGVDEGQGEEGEVVEAETYVFVAGVEQLDLGEWDFDAFVREKMRRWLGEALEEGIADVDEHLRAEDPTRGRMTNGAITKALEESRGKREGVDGSTGVRSLHDSTSYAIQ</sequence>
<evidence type="ECO:0000313" key="7">
    <source>
        <dbReference type="Proteomes" id="UP000504638"/>
    </source>
</evidence>
<protein>
    <recommendedName>
        <fullName evidence="3">Putative gamma-glutamylcyclotransferase</fullName>
    </recommendedName>
</protein>
<evidence type="ECO:0000256" key="3">
    <source>
        <dbReference type="ARBA" id="ARBA00030602"/>
    </source>
</evidence>
<dbReference type="PANTHER" id="PTHR31544:SF2">
    <property type="entry name" value="AIG2-LIKE PROTEIN D"/>
    <property type="match status" value="1"/>
</dbReference>
<feature type="compositionally biased region" description="Basic and acidic residues" evidence="4">
    <location>
        <begin position="196"/>
        <end position="205"/>
    </location>
</feature>
<dbReference type="GeneID" id="54418690"/>
<gene>
    <name evidence="6 8" type="ORF">P152DRAFT_449612</name>
</gene>
<dbReference type="CDD" id="cd06661">
    <property type="entry name" value="GGCT_like"/>
    <property type="match status" value="1"/>
</dbReference>
<name>A0A6G1G345_9PEZI</name>
<accession>A0A6G1G345</accession>
<dbReference type="PANTHER" id="PTHR31544">
    <property type="entry name" value="AIG2-LIKE PROTEIN D"/>
    <property type="match status" value="1"/>
</dbReference>
<feature type="region of interest" description="Disordered" evidence="4">
    <location>
        <begin position="196"/>
        <end position="223"/>
    </location>
</feature>
<dbReference type="InterPro" id="IPR009288">
    <property type="entry name" value="AIG2-like_dom"/>
</dbReference>
<dbReference type="InterPro" id="IPR013024">
    <property type="entry name" value="GGCT-like"/>
</dbReference>
<dbReference type="RefSeq" id="XP_033533982.1">
    <property type="nucleotide sequence ID" value="XM_033678120.1"/>
</dbReference>
<evidence type="ECO:0000256" key="2">
    <source>
        <dbReference type="ARBA" id="ARBA00022679"/>
    </source>
</evidence>
<keyword evidence="7" id="KW-1185">Reference proteome</keyword>
<evidence type="ECO:0000256" key="1">
    <source>
        <dbReference type="ARBA" id="ARBA00008861"/>
    </source>
</evidence>
<dbReference type="OrthoDB" id="1044435at2759"/>
<dbReference type="AlphaFoldDB" id="A0A6G1G345"/>
<proteinExistence type="inferred from homology"/>
<dbReference type="GO" id="GO:0016740">
    <property type="term" value="F:transferase activity"/>
    <property type="evidence" value="ECO:0007669"/>
    <property type="project" value="UniProtKB-KW"/>
</dbReference>
<feature type="domain" description="Gamma-glutamylcyclotransferase AIG2-like" evidence="5">
    <location>
        <begin position="23"/>
        <end position="148"/>
    </location>
</feature>
<keyword evidence="2" id="KW-0808">Transferase</keyword>
<dbReference type="InterPro" id="IPR045038">
    <property type="entry name" value="AIG2-like"/>
</dbReference>
<evidence type="ECO:0000259" key="5">
    <source>
        <dbReference type="Pfam" id="PF06094"/>
    </source>
</evidence>